<dbReference type="Proteomes" id="UP000077098">
    <property type="component" value="Unassembled WGS sequence"/>
</dbReference>
<gene>
    <name evidence="1" type="ORF">A7J57_05915</name>
</gene>
<dbReference type="SUPFAM" id="SSF144064">
    <property type="entry name" value="Heme iron utilization protein-like"/>
    <property type="match status" value="1"/>
</dbReference>
<dbReference type="InterPro" id="IPR053733">
    <property type="entry name" value="Heme_Transport_Util_sf"/>
</dbReference>
<comment type="caution">
    <text evidence="1">The sequence shown here is derived from an EMBL/GenBank/DDBJ whole genome shotgun (WGS) entry which is preliminary data.</text>
</comment>
<dbReference type="Gene3D" id="3.40.1570.10">
    <property type="entry name" value="HemS/ChuS/ChuX like domains"/>
    <property type="match status" value="1"/>
</dbReference>
<dbReference type="Pfam" id="PF06228">
    <property type="entry name" value="ChuX_HutX"/>
    <property type="match status" value="1"/>
</dbReference>
<organism evidence="1 2">
    <name type="scientific">Agrobacterium tumefaciens</name>
    <dbReference type="NCBI Taxonomy" id="358"/>
    <lineage>
        <taxon>Bacteria</taxon>
        <taxon>Pseudomonadati</taxon>
        <taxon>Pseudomonadota</taxon>
        <taxon>Alphaproteobacteria</taxon>
        <taxon>Hyphomicrobiales</taxon>
        <taxon>Rhizobiaceae</taxon>
        <taxon>Rhizobium/Agrobacterium group</taxon>
        <taxon>Agrobacterium</taxon>
        <taxon>Agrobacterium tumefaciens complex</taxon>
    </lineage>
</organism>
<dbReference type="PIRSF" id="PIRSF030840">
    <property type="entry name" value="DUF1008"/>
    <property type="match status" value="1"/>
</dbReference>
<dbReference type="AlphaFoldDB" id="A0A176XES9"/>
<evidence type="ECO:0000313" key="1">
    <source>
        <dbReference type="EMBL" id="OAE47869.1"/>
    </source>
</evidence>
<sequence length="174" mass="18864">MSIAAQKTGDDRQARAAAALAEKPDGIVEAIAAKAEVTPAEILAILPEGAAVSTPADRFDAIWNEMRGWGEVLMIVQTGDIVLEVPGHLPEGTESHGWFNIHGDSPIGGHIKKDNCAGITFVDRGFHGRRSCSVWFMNAAGGAMFKIFVRRDENKELLAGQLAKFEELRNRFHG</sequence>
<dbReference type="InterPro" id="IPR010413">
    <property type="entry name" value="HutX-like"/>
</dbReference>
<reference evidence="1 2" key="1">
    <citation type="submission" date="2016-05" db="EMBL/GenBank/DDBJ databases">
        <authorList>
            <person name="Lavstsen T."/>
            <person name="Jespersen J.S."/>
        </authorList>
    </citation>
    <scope>NUCLEOTIDE SEQUENCE [LARGE SCALE GENOMIC DNA]</scope>
    <source>
        <strain evidence="1 2">KCJ1736</strain>
    </source>
</reference>
<dbReference type="EMBL" id="LXPS01000009">
    <property type="protein sequence ID" value="OAE47869.1"/>
    <property type="molecule type" value="Genomic_DNA"/>
</dbReference>
<dbReference type="RefSeq" id="WP_063948299.1">
    <property type="nucleotide sequence ID" value="NZ_CP072308.1"/>
</dbReference>
<protein>
    <submittedName>
        <fullName evidence="1">Heme utilization protein HuvX</fullName>
    </submittedName>
</protein>
<dbReference type="CDD" id="cd16829">
    <property type="entry name" value="ChuX_HutX-like"/>
    <property type="match status" value="1"/>
</dbReference>
<dbReference type="NCBIfam" id="TIGR04108">
    <property type="entry name" value="HutX"/>
    <property type="match status" value="1"/>
</dbReference>
<name>A0A176XES9_AGRTU</name>
<evidence type="ECO:0000313" key="2">
    <source>
        <dbReference type="Proteomes" id="UP000077098"/>
    </source>
</evidence>
<accession>A0A176XES9</accession>
<proteinExistence type="predicted"/>